<evidence type="ECO:0008006" key="3">
    <source>
        <dbReference type="Google" id="ProtNLM"/>
    </source>
</evidence>
<sequence length="154" mass="17010">MNIIYHCVGGSHSSVIASAIHLGILPIDKKPSLEEILSVPYFDRLNKQDRGKIIFRGIDKDNNKIFTLSRQFAPNIVIPAIKDSWELAGGSKNELLAINTMSAVNLLMKIGGFSSRRLKLVSLGRPIVARGTLLAYNDLVNIVQNTKDIIKQLT</sequence>
<comment type="caution">
    <text evidence="1">The sequence shown here is derived from an EMBL/GenBank/DDBJ whole genome shotgun (WGS) entry which is preliminary data.</text>
</comment>
<organism evidence="1 2">
    <name type="scientific">Thermohalobacter berrensis</name>
    <dbReference type="NCBI Taxonomy" id="99594"/>
    <lineage>
        <taxon>Bacteria</taxon>
        <taxon>Bacillati</taxon>
        <taxon>Bacillota</taxon>
        <taxon>Tissierellia</taxon>
        <taxon>Tissierellales</taxon>
        <taxon>Thermohalobacteraceae</taxon>
        <taxon>Thermohalobacter</taxon>
    </lineage>
</organism>
<dbReference type="EMBL" id="MCIB01000001">
    <property type="protein sequence ID" value="RKD34682.1"/>
    <property type="molecule type" value="Genomic_DNA"/>
</dbReference>
<reference evidence="1 2" key="1">
    <citation type="submission" date="2016-08" db="EMBL/GenBank/DDBJ databases">
        <title>Novel Firmicutes and Novel Genomes.</title>
        <authorList>
            <person name="Poppleton D.I."/>
            <person name="Gribaldo S."/>
        </authorList>
    </citation>
    <scope>NUCLEOTIDE SEQUENCE [LARGE SCALE GENOMIC DNA]</scope>
    <source>
        <strain evidence="1 2">CTT3</strain>
    </source>
</reference>
<dbReference type="Pfam" id="PF11385">
    <property type="entry name" value="DUF3189"/>
    <property type="match status" value="1"/>
</dbReference>
<evidence type="ECO:0000313" key="2">
    <source>
        <dbReference type="Proteomes" id="UP000284177"/>
    </source>
</evidence>
<evidence type="ECO:0000313" key="1">
    <source>
        <dbReference type="EMBL" id="RKD34682.1"/>
    </source>
</evidence>
<gene>
    <name evidence="1" type="ORF">BET03_02320</name>
</gene>
<proteinExistence type="predicted"/>
<dbReference type="Proteomes" id="UP000284177">
    <property type="component" value="Unassembled WGS sequence"/>
</dbReference>
<protein>
    <recommendedName>
        <fullName evidence="3">DUF3189 family protein</fullName>
    </recommendedName>
</protein>
<dbReference type="OrthoDB" id="1680616at2"/>
<accession>A0A419TB48</accession>
<name>A0A419TB48_9FIRM</name>
<dbReference type="AlphaFoldDB" id="A0A419TB48"/>
<dbReference type="RefSeq" id="WP_120166833.1">
    <property type="nucleotide sequence ID" value="NZ_MCIB01000001.1"/>
</dbReference>
<keyword evidence="2" id="KW-1185">Reference proteome</keyword>
<dbReference type="InterPro" id="IPR021525">
    <property type="entry name" value="DUF3189"/>
</dbReference>